<organism evidence="2 3">
    <name type="scientific">Nonomuraea zeae</name>
    <dbReference type="NCBI Taxonomy" id="1642303"/>
    <lineage>
        <taxon>Bacteria</taxon>
        <taxon>Bacillati</taxon>
        <taxon>Actinomycetota</taxon>
        <taxon>Actinomycetes</taxon>
        <taxon>Streptosporangiales</taxon>
        <taxon>Streptosporangiaceae</taxon>
        <taxon>Nonomuraea</taxon>
    </lineage>
</organism>
<accession>A0A5S4G5D8</accession>
<reference evidence="2 3" key="1">
    <citation type="submission" date="2019-05" db="EMBL/GenBank/DDBJ databases">
        <title>Draft genome sequence of Nonomuraea zeae DSM 100528.</title>
        <authorList>
            <person name="Saricaoglu S."/>
            <person name="Isik K."/>
        </authorList>
    </citation>
    <scope>NUCLEOTIDE SEQUENCE [LARGE SCALE GENOMIC DNA]</scope>
    <source>
        <strain evidence="2 3">DSM 100528</strain>
    </source>
</reference>
<dbReference type="OrthoDB" id="8901345at2"/>
<name>A0A5S4G5D8_9ACTN</name>
<comment type="caution">
    <text evidence="2">The sequence shown here is derived from an EMBL/GenBank/DDBJ whole genome shotgun (WGS) entry which is preliminary data.</text>
</comment>
<feature type="domain" description="CHRD" evidence="1">
    <location>
        <begin position="61"/>
        <end position="184"/>
    </location>
</feature>
<evidence type="ECO:0000313" key="2">
    <source>
        <dbReference type="EMBL" id="TMR28208.1"/>
    </source>
</evidence>
<evidence type="ECO:0000313" key="3">
    <source>
        <dbReference type="Proteomes" id="UP000306628"/>
    </source>
</evidence>
<dbReference type="SMART" id="SM00754">
    <property type="entry name" value="CHRD"/>
    <property type="match status" value="2"/>
</dbReference>
<gene>
    <name evidence="2" type="ORF">ETD85_36635</name>
</gene>
<dbReference type="InterPro" id="IPR010895">
    <property type="entry name" value="CHRD"/>
</dbReference>
<dbReference type="EMBL" id="VCKX01000148">
    <property type="protein sequence ID" value="TMR28208.1"/>
    <property type="molecule type" value="Genomic_DNA"/>
</dbReference>
<proteinExistence type="predicted"/>
<dbReference type="Pfam" id="PF07452">
    <property type="entry name" value="CHRD"/>
    <property type="match status" value="2"/>
</dbReference>
<protein>
    <submittedName>
        <fullName evidence="2">CHRD domain-containing protein</fullName>
    </submittedName>
</protein>
<keyword evidence="3" id="KW-1185">Reference proteome</keyword>
<feature type="domain" description="CHRD" evidence="1">
    <location>
        <begin position="200"/>
        <end position="324"/>
    </location>
</feature>
<dbReference type="AlphaFoldDB" id="A0A5S4G5D8"/>
<evidence type="ECO:0000259" key="1">
    <source>
        <dbReference type="SMART" id="SM00754"/>
    </source>
</evidence>
<dbReference type="Proteomes" id="UP000306628">
    <property type="component" value="Unassembled WGS sequence"/>
</dbReference>
<sequence>MGHPVQPGIQPLWASHSRRLKGSVMTKRILAVPGLALAAGLIAASLAPAGAQAATGSNSSVYLAATLVGANEVPAPGVKVGDRNGSAIAVFRIHGRQVDYAIRWQKVAAPTAFHIHQGKAGKNGDVKIPFFGAALPAGLSAVKGSVTVKDAGLLARIRTNPKGWYANLHTGEFPGGAVRAQLHRIRPVALEEVLAHGAGTTLTAVADGRQEVPAPGTKVGDKDGLAAWLVWVKGTRVHFATTWRGIAAPTNGHIHRGPKGKNGPVVVDFFAAKSGLPAGINGVAGTGSATPKVARGIRNNPKGWYTNLHTGEFPGGAVRGQLHKGAW</sequence>